<dbReference type="AlphaFoldDB" id="A0A6J5YZC4"/>
<sequence length="123" mass="11398">MRLSIINFAGIARTLVAVGTESDASIDATTRPATPRRGSKVEALGVIKTGTGLTGACAGVGVEGAACATGAATTGACATGAATTGAEIFCAAFGTGGVPPFGADAAGAAGADVIGAEDAAPGV</sequence>
<reference evidence="1" key="1">
    <citation type="submission" date="2020-05" db="EMBL/GenBank/DDBJ databases">
        <authorList>
            <person name="Chiriac C."/>
            <person name="Salcher M."/>
            <person name="Ghai R."/>
            <person name="Kavagutti S V."/>
        </authorList>
    </citation>
    <scope>NUCLEOTIDE SEQUENCE</scope>
</reference>
<organism evidence="1">
    <name type="scientific">freshwater metagenome</name>
    <dbReference type="NCBI Taxonomy" id="449393"/>
    <lineage>
        <taxon>unclassified sequences</taxon>
        <taxon>metagenomes</taxon>
        <taxon>ecological metagenomes</taxon>
    </lineage>
</organism>
<protein>
    <submittedName>
        <fullName evidence="1">Unannotated protein</fullName>
    </submittedName>
</protein>
<name>A0A6J5YZC4_9ZZZZ</name>
<dbReference type="EMBL" id="CAESAF010000043">
    <property type="protein sequence ID" value="CAB4335835.1"/>
    <property type="molecule type" value="Genomic_DNA"/>
</dbReference>
<accession>A0A6J5YZC4</accession>
<gene>
    <name evidence="1" type="ORF">UFOPK3574_00547</name>
</gene>
<evidence type="ECO:0000313" key="1">
    <source>
        <dbReference type="EMBL" id="CAB4335835.1"/>
    </source>
</evidence>
<proteinExistence type="predicted"/>